<proteinExistence type="predicted"/>
<evidence type="ECO:0000256" key="1">
    <source>
        <dbReference type="SAM" id="MobiDB-lite"/>
    </source>
</evidence>
<dbReference type="Proteomes" id="UP001055712">
    <property type="component" value="Unassembled WGS sequence"/>
</dbReference>
<organism evidence="3 4">
    <name type="scientific">Chlorella vulgaris</name>
    <name type="common">Green alga</name>
    <dbReference type="NCBI Taxonomy" id="3077"/>
    <lineage>
        <taxon>Eukaryota</taxon>
        <taxon>Viridiplantae</taxon>
        <taxon>Chlorophyta</taxon>
        <taxon>core chlorophytes</taxon>
        <taxon>Trebouxiophyceae</taxon>
        <taxon>Chlorellales</taxon>
        <taxon>Chlorellaceae</taxon>
        <taxon>Chlorella clade</taxon>
        <taxon>Chlorella</taxon>
    </lineage>
</organism>
<accession>A0A9D4YYM0</accession>
<comment type="caution">
    <text evidence="3">The sequence shown here is derived from an EMBL/GenBank/DDBJ whole genome shotgun (WGS) entry which is preliminary data.</text>
</comment>
<evidence type="ECO:0000313" key="3">
    <source>
        <dbReference type="EMBL" id="KAI3433458.1"/>
    </source>
</evidence>
<keyword evidence="2" id="KW-0812">Transmembrane</keyword>
<protein>
    <submittedName>
        <fullName evidence="3">Uncharacterized protein</fullName>
    </submittedName>
</protein>
<dbReference type="OrthoDB" id="10550333at2759"/>
<keyword evidence="4" id="KW-1185">Reference proteome</keyword>
<evidence type="ECO:0000313" key="4">
    <source>
        <dbReference type="Proteomes" id="UP001055712"/>
    </source>
</evidence>
<name>A0A9D4YYM0_CHLVU</name>
<sequence>MEAFARDLVAKAHLQLDSPLAMPVLASLGALLFSMVALYACAVVGRRKAVEAGGSMLNEQGLRRSTRAHKPPADRFSPSKQLGGSPTVAKTPKAQKTPRALKKAEAEAVTVTPRAAKPRSRAAKTPATAEPMTARTRRGAAKTPAH</sequence>
<keyword evidence="2" id="KW-0472">Membrane</keyword>
<feature type="compositionally biased region" description="Basic residues" evidence="1">
    <location>
        <begin position="135"/>
        <end position="146"/>
    </location>
</feature>
<reference evidence="3" key="2">
    <citation type="submission" date="2020-11" db="EMBL/GenBank/DDBJ databases">
        <authorList>
            <person name="Cecchin M."/>
            <person name="Marcolungo L."/>
            <person name="Rossato M."/>
            <person name="Girolomoni L."/>
            <person name="Cosentino E."/>
            <person name="Cuine S."/>
            <person name="Li-Beisson Y."/>
            <person name="Delledonne M."/>
            <person name="Ballottari M."/>
        </authorList>
    </citation>
    <scope>NUCLEOTIDE SEQUENCE</scope>
    <source>
        <strain evidence="3">211/11P</strain>
        <tissue evidence="3">Whole cell</tissue>
    </source>
</reference>
<keyword evidence="2" id="KW-1133">Transmembrane helix</keyword>
<evidence type="ECO:0000256" key="2">
    <source>
        <dbReference type="SAM" id="Phobius"/>
    </source>
</evidence>
<dbReference type="EMBL" id="SIDB01000004">
    <property type="protein sequence ID" value="KAI3433458.1"/>
    <property type="molecule type" value="Genomic_DNA"/>
</dbReference>
<reference evidence="3" key="1">
    <citation type="journal article" date="2019" name="Plant J.">
        <title>Chlorella vulgaris genome assembly and annotation reveals the molecular basis for metabolic acclimation to high light conditions.</title>
        <authorList>
            <person name="Cecchin M."/>
            <person name="Marcolungo L."/>
            <person name="Rossato M."/>
            <person name="Girolomoni L."/>
            <person name="Cosentino E."/>
            <person name="Cuine S."/>
            <person name="Li-Beisson Y."/>
            <person name="Delledonne M."/>
            <person name="Ballottari M."/>
        </authorList>
    </citation>
    <scope>NUCLEOTIDE SEQUENCE</scope>
    <source>
        <strain evidence="3">211/11P</strain>
    </source>
</reference>
<dbReference type="AlphaFoldDB" id="A0A9D4YYM0"/>
<gene>
    <name evidence="3" type="ORF">D9Q98_003271</name>
</gene>
<feature type="transmembrane region" description="Helical" evidence="2">
    <location>
        <begin position="20"/>
        <end position="41"/>
    </location>
</feature>
<feature type="region of interest" description="Disordered" evidence="1">
    <location>
        <begin position="55"/>
        <end position="146"/>
    </location>
</feature>